<evidence type="ECO:0000256" key="1">
    <source>
        <dbReference type="ARBA" id="ARBA00022737"/>
    </source>
</evidence>
<keyword evidence="4" id="KW-1185">Reference proteome</keyword>
<dbReference type="PROSITE" id="PS50853">
    <property type="entry name" value="FN3"/>
    <property type="match status" value="1"/>
</dbReference>
<evidence type="ECO:0000313" key="3">
    <source>
        <dbReference type="EMBL" id="KAF6030525.1"/>
    </source>
</evidence>
<dbReference type="SUPFAM" id="SSF49265">
    <property type="entry name" value="Fibronectin type III"/>
    <property type="match status" value="2"/>
</dbReference>
<dbReference type="SMART" id="SM00060">
    <property type="entry name" value="FN3"/>
    <property type="match status" value="3"/>
</dbReference>
<feature type="domain" description="Fibronectin type-III" evidence="2">
    <location>
        <begin position="421"/>
        <end position="511"/>
    </location>
</feature>
<dbReference type="InterPro" id="IPR036116">
    <property type="entry name" value="FN3_sf"/>
</dbReference>
<dbReference type="InterPro" id="IPR050964">
    <property type="entry name" value="Striated_Muscle_Regulatory"/>
</dbReference>
<dbReference type="EMBL" id="VXIV02001696">
    <property type="protein sequence ID" value="KAF6030525.1"/>
    <property type="molecule type" value="Genomic_DNA"/>
</dbReference>
<dbReference type="InterPro" id="IPR003961">
    <property type="entry name" value="FN3_dom"/>
</dbReference>
<evidence type="ECO:0000259" key="2">
    <source>
        <dbReference type="PROSITE" id="PS50853"/>
    </source>
</evidence>
<dbReference type="CDD" id="cd00063">
    <property type="entry name" value="FN3"/>
    <property type="match status" value="1"/>
</dbReference>
<sequence>MIMDLDIIEIQVVITAIVIASHVDLKTVSGCVKAGRVPVDGRTNHSAMKCVKRICLVSTVKVPVTVRQMTRVILRQDSVSLLTVRMATTELAVRYVSVTLSDMSPCFTLSDVSPCQMCVTLSYLSPLLPRLIKPPTIEVLSCAAVEVSWDRWNADIDDGDPGIHSYTVQYCSVINKETDDCISGDLTDSIPDIPEPPVEDLTTSFSRNVTGLQSNTTYLLTVRTNRVFPELSSYNHLYFHYNAYHYRNTNYHHHSTNYYHHSTYYYHCSTNYYHYSNNYYHYSPTTTTVPTTTTTTIPTTTTVPVPLPLKSVLQVPGSTFAVFRWVFPEVSSRLVLTETHLNYTRLGYKACPGDAAEDLVTQLRLRPSDVNYTLSSLSPFTEYKYSLALEYTLFLDGAQAKIFSDVYEEQFTTLAGASTVPVSGLKVEETGTTWLFLSWTEYPCEYWNSPQLLSYDVEIDGGSILSMSASLTQANVTSLLPNQLYSVRVRPVTSHSPGVFTDALTAKTNNAAPSAPADIQVGSITTDSVTLRLRQPDTTVSAEFYISYTLVRRASCSVAENPSVKSSEVSSSCCY</sequence>
<gene>
    <name evidence="3" type="ORF">EB796_011176</name>
</gene>
<dbReference type="InterPro" id="IPR013783">
    <property type="entry name" value="Ig-like_fold"/>
</dbReference>
<proteinExistence type="predicted"/>
<dbReference type="PANTHER" id="PTHR13817">
    <property type="entry name" value="TITIN"/>
    <property type="match status" value="1"/>
</dbReference>
<dbReference type="AlphaFoldDB" id="A0A7J7JXB1"/>
<organism evidence="3 4">
    <name type="scientific">Bugula neritina</name>
    <name type="common">Brown bryozoan</name>
    <name type="synonym">Sertularia neritina</name>
    <dbReference type="NCBI Taxonomy" id="10212"/>
    <lineage>
        <taxon>Eukaryota</taxon>
        <taxon>Metazoa</taxon>
        <taxon>Spiralia</taxon>
        <taxon>Lophotrochozoa</taxon>
        <taxon>Bryozoa</taxon>
        <taxon>Gymnolaemata</taxon>
        <taxon>Cheilostomatida</taxon>
        <taxon>Flustrina</taxon>
        <taxon>Buguloidea</taxon>
        <taxon>Bugulidae</taxon>
        <taxon>Bugula</taxon>
    </lineage>
</organism>
<dbReference type="Gene3D" id="2.60.40.10">
    <property type="entry name" value="Immunoglobulins"/>
    <property type="match status" value="2"/>
</dbReference>
<evidence type="ECO:0000313" key="4">
    <source>
        <dbReference type="Proteomes" id="UP000593567"/>
    </source>
</evidence>
<accession>A0A7J7JXB1</accession>
<name>A0A7J7JXB1_BUGNE</name>
<dbReference type="Proteomes" id="UP000593567">
    <property type="component" value="Unassembled WGS sequence"/>
</dbReference>
<comment type="caution">
    <text evidence="3">The sequence shown here is derived from an EMBL/GenBank/DDBJ whole genome shotgun (WGS) entry which is preliminary data.</text>
</comment>
<dbReference type="PANTHER" id="PTHR13817:SF166">
    <property type="entry name" value="NEURONAL IGCAM-RELATED"/>
    <property type="match status" value="1"/>
</dbReference>
<reference evidence="3" key="1">
    <citation type="submission" date="2020-06" db="EMBL/GenBank/DDBJ databases">
        <title>Draft genome of Bugula neritina, a colonial animal packing powerful symbionts and potential medicines.</title>
        <authorList>
            <person name="Rayko M."/>
        </authorList>
    </citation>
    <scope>NUCLEOTIDE SEQUENCE [LARGE SCALE GENOMIC DNA]</scope>
    <source>
        <strain evidence="3">Kwan_BN1</strain>
    </source>
</reference>
<keyword evidence="1" id="KW-0677">Repeat</keyword>
<protein>
    <submittedName>
        <fullName evidence="3">SDK2</fullName>
    </submittedName>
</protein>
<dbReference type="Pfam" id="PF00041">
    <property type="entry name" value="fn3"/>
    <property type="match status" value="1"/>
</dbReference>